<comment type="caution">
    <text evidence="3">The sequence shown here is derived from an EMBL/GenBank/DDBJ whole genome shotgun (WGS) entry which is preliminary data.</text>
</comment>
<evidence type="ECO:0000313" key="4">
    <source>
        <dbReference type="Proteomes" id="UP001345219"/>
    </source>
</evidence>
<evidence type="ECO:0000256" key="2">
    <source>
        <dbReference type="ARBA" id="ARBA00019577"/>
    </source>
</evidence>
<dbReference type="AlphaFoldDB" id="A0AAN7GFM3"/>
<keyword evidence="4" id="KW-1185">Reference proteome</keyword>
<accession>A0AAN7GFM3</accession>
<dbReference type="EMBL" id="JAXIOK010000023">
    <property type="protein sequence ID" value="KAK4743083.1"/>
    <property type="molecule type" value="Genomic_DNA"/>
</dbReference>
<proteinExistence type="inferred from homology"/>
<dbReference type="GO" id="GO:0031083">
    <property type="term" value="C:BLOC-1 complex"/>
    <property type="evidence" value="ECO:0007669"/>
    <property type="project" value="InterPro"/>
</dbReference>
<evidence type="ECO:0000313" key="3">
    <source>
        <dbReference type="EMBL" id="KAK4743083.1"/>
    </source>
</evidence>
<comment type="similarity">
    <text evidence="1">Belongs to the BLOC1S1 family.</text>
</comment>
<protein>
    <recommendedName>
        <fullName evidence="2">Biogenesis of lysosome-related organelles complex 1 subunit 1</fullName>
    </recommendedName>
</protein>
<dbReference type="PANTHER" id="PTHR13073">
    <property type="entry name" value="BLOC-1 COMPLEX SUBUNIT 1"/>
    <property type="match status" value="1"/>
</dbReference>
<dbReference type="GO" id="GO:0016197">
    <property type="term" value="P:endosomal transport"/>
    <property type="evidence" value="ECO:0007669"/>
    <property type="project" value="TreeGrafter"/>
</dbReference>
<sequence length="147" mass="16528">MYSPVLPLAQTSLTPLMERSQPEPGSLEASLVQLMHHHHRTSLHIRDLTEKAKRDAIQSAALVSDLLVDTVNGGVQEAFINEKRIELEIRSLAATISRFIKHTDRWLAASRAINSAIKEIGDFENWMKVMEYDCKSISAAIRNIHQG</sequence>
<name>A0AAN7GFM3_9MYRT</name>
<dbReference type="Proteomes" id="UP001345219">
    <property type="component" value="Chromosome 1"/>
</dbReference>
<dbReference type="InterPro" id="IPR009395">
    <property type="entry name" value="BLOC1S1"/>
</dbReference>
<reference evidence="3 4" key="1">
    <citation type="journal article" date="2023" name="Hortic Res">
        <title>Pangenome of water caltrop reveals structural variations and asymmetric subgenome divergence after allopolyploidization.</title>
        <authorList>
            <person name="Zhang X."/>
            <person name="Chen Y."/>
            <person name="Wang L."/>
            <person name="Yuan Y."/>
            <person name="Fang M."/>
            <person name="Shi L."/>
            <person name="Lu R."/>
            <person name="Comes H.P."/>
            <person name="Ma Y."/>
            <person name="Chen Y."/>
            <person name="Huang G."/>
            <person name="Zhou Y."/>
            <person name="Zheng Z."/>
            <person name="Qiu Y."/>
        </authorList>
    </citation>
    <scope>NUCLEOTIDE SEQUENCE [LARGE SCALE GENOMIC DNA]</scope>
    <source>
        <tissue evidence="3">Roots</tissue>
    </source>
</reference>
<organism evidence="3 4">
    <name type="scientific">Trapa incisa</name>
    <dbReference type="NCBI Taxonomy" id="236973"/>
    <lineage>
        <taxon>Eukaryota</taxon>
        <taxon>Viridiplantae</taxon>
        <taxon>Streptophyta</taxon>
        <taxon>Embryophyta</taxon>
        <taxon>Tracheophyta</taxon>
        <taxon>Spermatophyta</taxon>
        <taxon>Magnoliopsida</taxon>
        <taxon>eudicotyledons</taxon>
        <taxon>Gunneridae</taxon>
        <taxon>Pentapetalae</taxon>
        <taxon>rosids</taxon>
        <taxon>malvids</taxon>
        <taxon>Myrtales</taxon>
        <taxon>Lythraceae</taxon>
        <taxon>Trapa</taxon>
    </lineage>
</organism>
<dbReference type="PANTHER" id="PTHR13073:SF0">
    <property type="entry name" value="BIOGENESIS OF LYSOSOME-RELATED ORGANELLES COMPLEX 1 SUBUNIT 1"/>
    <property type="match status" value="1"/>
</dbReference>
<evidence type="ECO:0000256" key="1">
    <source>
        <dbReference type="ARBA" id="ARBA00007133"/>
    </source>
</evidence>
<gene>
    <name evidence="3" type="ORF">SAY87_001084</name>
</gene>
<dbReference type="Pfam" id="PF06320">
    <property type="entry name" value="GCN5L1"/>
    <property type="match status" value="1"/>
</dbReference>